<reference evidence="10 11" key="1">
    <citation type="submission" date="2024-03" db="EMBL/GenBank/DDBJ databases">
        <title>WGS assembly of Saponaria officinalis var. Norfolk2.</title>
        <authorList>
            <person name="Jenkins J."/>
            <person name="Shu S."/>
            <person name="Grimwood J."/>
            <person name="Barry K."/>
            <person name="Goodstein D."/>
            <person name="Schmutz J."/>
            <person name="Leebens-Mack J."/>
            <person name="Osbourn A."/>
        </authorList>
    </citation>
    <scope>NUCLEOTIDE SEQUENCE [LARGE SCALE GENOMIC DNA]</scope>
    <source>
        <strain evidence="11">cv. Norfolk2</strain>
        <strain evidence="10">JIC</strain>
        <tissue evidence="10">Leaf</tissue>
    </source>
</reference>
<dbReference type="InterPro" id="IPR040501">
    <property type="entry name" value="TFA2_Winged_2"/>
</dbReference>
<evidence type="ECO:0000256" key="3">
    <source>
        <dbReference type="ARBA" id="ARBA00023125"/>
    </source>
</evidence>
<dbReference type="PROSITE" id="PS51351">
    <property type="entry name" value="TFIIE_BETA_C"/>
    <property type="match status" value="1"/>
</dbReference>
<dbReference type="Pfam" id="PF02186">
    <property type="entry name" value="TFIIE_beta"/>
    <property type="match status" value="1"/>
</dbReference>
<feature type="region of interest" description="Disordered" evidence="8">
    <location>
        <begin position="253"/>
        <end position="273"/>
    </location>
</feature>
<organism evidence="10 11">
    <name type="scientific">Saponaria officinalis</name>
    <name type="common">Common soapwort</name>
    <name type="synonym">Lychnis saponaria</name>
    <dbReference type="NCBI Taxonomy" id="3572"/>
    <lineage>
        <taxon>Eukaryota</taxon>
        <taxon>Viridiplantae</taxon>
        <taxon>Streptophyta</taxon>
        <taxon>Embryophyta</taxon>
        <taxon>Tracheophyta</taxon>
        <taxon>Spermatophyta</taxon>
        <taxon>Magnoliopsida</taxon>
        <taxon>eudicotyledons</taxon>
        <taxon>Gunneridae</taxon>
        <taxon>Pentapetalae</taxon>
        <taxon>Caryophyllales</taxon>
        <taxon>Caryophyllaceae</taxon>
        <taxon>Caryophylleae</taxon>
        <taxon>Saponaria</taxon>
    </lineage>
</organism>
<dbReference type="GO" id="GO:0001097">
    <property type="term" value="F:TFIIH-class transcription factor complex binding"/>
    <property type="evidence" value="ECO:0007669"/>
    <property type="project" value="TreeGrafter"/>
</dbReference>
<feature type="domain" description="TFIIE beta" evidence="9">
    <location>
        <begin position="72"/>
        <end position="147"/>
    </location>
</feature>
<evidence type="ECO:0000256" key="6">
    <source>
        <dbReference type="ARBA" id="ARBA00025581"/>
    </source>
</evidence>
<keyword evidence="11" id="KW-1185">Reference proteome</keyword>
<protein>
    <recommendedName>
        <fullName evidence="7">Transcription initiation factor IIE subunit beta</fullName>
    </recommendedName>
</protein>
<proteinExistence type="inferred from homology"/>
<accession>A0AAW1KEZ6</accession>
<evidence type="ECO:0000313" key="11">
    <source>
        <dbReference type="Proteomes" id="UP001443914"/>
    </source>
</evidence>
<evidence type="ECO:0000256" key="5">
    <source>
        <dbReference type="ARBA" id="ARBA00023242"/>
    </source>
</evidence>
<dbReference type="EMBL" id="JBDFQZ010000006">
    <property type="protein sequence ID" value="KAK9716537.1"/>
    <property type="molecule type" value="Genomic_DNA"/>
</dbReference>
<dbReference type="InterPro" id="IPR003166">
    <property type="entry name" value="TFIIE_bsu_DNA-bd"/>
</dbReference>
<dbReference type="GO" id="GO:0003677">
    <property type="term" value="F:DNA binding"/>
    <property type="evidence" value="ECO:0007669"/>
    <property type="project" value="UniProtKB-UniRule"/>
</dbReference>
<dbReference type="AlphaFoldDB" id="A0AAW1KEZ6"/>
<dbReference type="Pfam" id="PF18121">
    <property type="entry name" value="TFA2_Winged_2"/>
    <property type="match status" value="1"/>
</dbReference>
<dbReference type="EMBL" id="JBDFQZ010000006">
    <property type="protein sequence ID" value="KAK9716536.1"/>
    <property type="molecule type" value="Genomic_DNA"/>
</dbReference>
<comment type="similarity">
    <text evidence="7">Belongs to the TFIIE beta subunit family.</text>
</comment>
<dbReference type="PIRSF" id="PIRSF016398">
    <property type="entry name" value="TFIIE-beta"/>
    <property type="match status" value="1"/>
</dbReference>
<comment type="function">
    <text evidence="6 7">Recruits TFIIH to the initiation complex and stimulates the RNA polymerase II C-terminal domain kinase and DNA-dependent ATPase activities of TFIIH. Both TFIIH and TFIIE are required for promoter clearance by RNA polymerase.</text>
</comment>
<dbReference type="PANTHER" id="PTHR12716:SF8">
    <property type="entry name" value="TRANSCRIPTION INITIATION FACTOR IIE SUBUNIT BETA"/>
    <property type="match status" value="1"/>
</dbReference>
<dbReference type="GO" id="GO:0005673">
    <property type="term" value="C:transcription factor TFIIE complex"/>
    <property type="evidence" value="ECO:0007669"/>
    <property type="project" value="UniProtKB-UniRule"/>
</dbReference>
<dbReference type="EMBL" id="JBDFQZ010000006">
    <property type="protein sequence ID" value="KAK9716538.1"/>
    <property type="molecule type" value="Genomic_DNA"/>
</dbReference>
<gene>
    <name evidence="10" type="ORF">RND81_06G239900</name>
</gene>
<dbReference type="InterPro" id="IPR016656">
    <property type="entry name" value="TFIIE-bsu"/>
</dbReference>
<keyword evidence="5 7" id="KW-0539">Nucleus</keyword>
<evidence type="ECO:0000256" key="8">
    <source>
        <dbReference type="SAM" id="MobiDB-lite"/>
    </source>
</evidence>
<dbReference type="GO" id="GO:0006367">
    <property type="term" value="P:transcription initiation at RNA polymerase II promoter"/>
    <property type="evidence" value="ECO:0007669"/>
    <property type="project" value="UniProtKB-UniRule"/>
</dbReference>
<keyword evidence="2 7" id="KW-0805">Transcription regulation</keyword>
<evidence type="ECO:0000256" key="1">
    <source>
        <dbReference type="ARBA" id="ARBA00004123"/>
    </source>
</evidence>
<comment type="subunit">
    <text evidence="7">Tetramer of two alpha and two beta chains.</text>
</comment>
<evidence type="ECO:0000256" key="7">
    <source>
        <dbReference type="PIRNR" id="PIRNR016398"/>
    </source>
</evidence>
<keyword evidence="3 7" id="KW-0238">DNA-binding</keyword>
<dbReference type="Proteomes" id="UP001443914">
    <property type="component" value="Unassembled WGS sequence"/>
</dbReference>
<evidence type="ECO:0000259" key="9">
    <source>
        <dbReference type="PROSITE" id="PS51351"/>
    </source>
</evidence>
<evidence type="ECO:0000313" key="10">
    <source>
        <dbReference type="EMBL" id="KAK9716537.1"/>
    </source>
</evidence>
<evidence type="ECO:0000256" key="2">
    <source>
        <dbReference type="ARBA" id="ARBA00023015"/>
    </source>
</evidence>
<dbReference type="PANTHER" id="PTHR12716">
    <property type="entry name" value="TRANSCRIPTION INITIATION FACTOR IIE, BETA SUBUNIT"/>
    <property type="match status" value="1"/>
</dbReference>
<feature type="region of interest" description="Disordered" evidence="8">
    <location>
        <begin position="21"/>
        <end position="52"/>
    </location>
</feature>
<sequence>MSLRDDLARFQKQQERCQTTLSKYSARQAPAKASTSQNAPSTMRKETPPIGPALANMAMSTPAGKFSENTEKLQLINSVRKSPVGAQMKKVIELLEKTRQAFTIDEINKACYVDMNTNKEVFDSLTKNVKVRYDGLRFSYKSKYEIKDKDNLLQTIRRYQEGIAIFDLKDSYLDVMKDLQTLKAEGKIWLLSNFDSKEDIAYPNDPRLSAFKVDDDLKLLFRGIDLPQDFLDIEKDLRQKGLTPATDTAKRKAAAQIQGISTKSKTPKKKEITKRTKLTNAHLPELFEKLKKPS</sequence>
<keyword evidence="4 7" id="KW-0804">Transcription</keyword>
<comment type="subcellular location">
    <subcellularLocation>
        <location evidence="1 7">Nucleus</location>
    </subcellularLocation>
</comment>
<comment type="caution">
    <text evidence="10">The sequence shown here is derived from an EMBL/GenBank/DDBJ whole genome shotgun (WGS) entry which is preliminary data.</text>
</comment>
<evidence type="ECO:0000256" key="4">
    <source>
        <dbReference type="ARBA" id="ARBA00023163"/>
    </source>
</evidence>
<name>A0AAW1KEZ6_SAPOF</name>